<dbReference type="InterPro" id="IPR017689">
    <property type="entry name" value="BamD"/>
</dbReference>
<dbReference type="Pfam" id="PF13525">
    <property type="entry name" value="YfiO"/>
    <property type="match status" value="1"/>
</dbReference>
<dbReference type="Proteomes" id="UP000741360">
    <property type="component" value="Unassembled WGS sequence"/>
</dbReference>
<keyword evidence="5" id="KW-1133">Transmembrane helix</keyword>
<evidence type="ECO:0000256" key="1">
    <source>
        <dbReference type="ARBA" id="ARBA00022729"/>
    </source>
</evidence>
<dbReference type="SMART" id="SM00028">
    <property type="entry name" value="TPR"/>
    <property type="match status" value="3"/>
</dbReference>
<feature type="repeat" description="TPR" evidence="4">
    <location>
        <begin position="85"/>
        <end position="118"/>
    </location>
</feature>
<name>A0A932GMT9_UNCTE</name>
<proteinExistence type="inferred from homology"/>
<accession>A0A932GMT9</accession>
<dbReference type="NCBIfam" id="TIGR03302">
    <property type="entry name" value="OM_YfiO"/>
    <property type="match status" value="1"/>
</dbReference>
<keyword evidence="5" id="KW-0812">Transmembrane</keyword>
<evidence type="ECO:0000259" key="6">
    <source>
        <dbReference type="Pfam" id="PF13525"/>
    </source>
</evidence>
<evidence type="ECO:0000313" key="7">
    <source>
        <dbReference type="EMBL" id="MBI3013803.1"/>
    </source>
</evidence>
<dbReference type="Gene3D" id="1.25.40.10">
    <property type="entry name" value="Tetratricopeptide repeat domain"/>
    <property type="match status" value="1"/>
</dbReference>
<gene>
    <name evidence="7" type="primary">bamD</name>
    <name evidence="7" type="ORF">HYY65_01775</name>
</gene>
<evidence type="ECO:0000256" key="2">
    <source>
        <dbReference type="ARBA" id="ARBA00023136"/>
    </source>
</evidence>
<dbReference type="InterPro" id="IPR039565">
    <property type="entry name" value="BamD-like"/>
</dbReference>
<keyword evidence="3" id="KW-0998">Cell outer membrane</keyword>
<organism evidence="7 8">
    <name type="scientific">Tectimicrobiota bacterium</name>
    <dbReference type="NCBI Taxonomy" id="2528274"/>
    <lineage>
        <taxon>Bacteria</taxon>
        <taxon>Pseudomonadati</taxon>
        <taxon>Nitrospinota/Tectimicrobiota group</taxon>
        <taxon>Candidatus Tectimicrobiota</taxon>
    </lineage>
</organism>
<evidence type="ECO:0000256" key="3">
    <source>
        <dbReference type="ARBA" id="ARBA00023237"/>
    </source>
</evidence>
<dbReference type="PROSITE" id="PS50005">
    <property type="entry name" value="TPR"/>
    <property type="match status" value="3"/>
</dbReference>
<dbReference type="HAMAP" id="MF_00922">
    <property type="entry name" value="OM_assembly_BamD"/>
    <property type="match status" value="1"/>
</dbReference>
<dbReference type="InterPro" id="IPR011990">
    <property type="entry name" value="TPR-like_helical_dom_sf"/>
</dbReference>
<keyword evidence="1" id="KW-0732">Signal</keyword>
<keyword evidence="2 5" id="KW-0472">Membrane</keyword>
<feature type="transmembrane region" description="Helical" evidence="5">
    <location>
        <begin position="20"/>
        <end position="39"/>
    </location>
</feature>
<comment type="caution">
    <text evidence="7">The sequence shown here is derived from an EMBL/GenBank/DDBJ whole genome shotgun (WGS) entry which is preliminary data.</text>
</comment>
<dbReference type="EMBL" id="JACPSX010000032">
    <property type="protein sequence ID" value="MBI3013803.1"/>
    <property type="molecule type" value="Genomic_DNA"/>
</dbReference>
<feature type="domain" description="Outer membrane lipoprotein BamD-like" evidence="6">
    <location>
        <begin position="47"/>
        <end position="230"/>
    </location>
</feature>
<dbReference type="AlphaFoldDB" id="A0A932GMT9"/>
<protein>
    <submittedName>
        <fullName evidence="7">Outer membrane protein assembly factor BamD</fullName>
    </submittedName>
</protein>
<evidence type="ECO:0000313" key="8">
    <source>
        <dbReference type="Proteomes" id="UP000741360"/>
    </source>
</evidence>
<reference evidence="7" key="1">
    <citation type="submission" date="2020-07" db="EMBL/GenBank/DDBJ databases">
        <title>Huge and variable diversity of episymbiotic CPR bacteria and DPANN archaea in groundwater ecosystems.</title>
        <authorList>
            <person name="He C.Y."/>
            <person name="Keren R."/>
            <person name="Whittaker M."/>
            <person name="Farag I.F."/>
            <person name="Doudna J."/>
            <person name="Cate J.H.D."/>
            <person name="Banfield J.F."/>
        </authorList>
    </citation>
    <scope>NUCLEOTIDE SEQUENCE</scope>
    <source>
        <strain evidence="7">NC_groundwater_717_Ag_S-0.2um_59_8</strain>
    </source>
</reference>
<evidence type="ECO:0000256" key="4">
    <source>
        <dbReference type="PROSITE-ProRule" id="PRU00339"/>
    </source>
</evidence>
<feature type="repeat" description="TPR" evidence="4">
    <location>
        <begin position="48"/>
        <end position="81"/>
    </location>
</feature>
<dbReference type="SUPFAM" id="SSF48452">
    <property type="entry name" value="TPR-like"/>
    <property type="match status" value="1"/>
</dbReference>
<dbReference type="PANTHER" id="PTHR37423:SF2">
    <property type="entry name" value="MEMBRANE-BOUND LYTIC MUREIN TRANSGLYCOSYLASE C"/>
    <property type="match status" value="1"/>
</dbReference>
<feature type="repeat" description="TPR" evidence="4">
    <location>
        <begin position="218"/>
        <end position="251"/>
    </location>
</feature>
<sequence>MKECSRFHDHPEQRHSILSVFFLLLTLALPLGGCGMFGGPTKLEPRSASEWYILGEKNLESKDYEEAQKAFARVLEEYTDNRLRIDALLQLADSYYANKQYIEASYQYKKFVELYPLHPAAAEAQFQVGMSNMVLMKSLDRDQSYTREAIKAFEQVINRYPDSPFVPTAKDGLEQARERLAAHEFYVGRFYFMQRDYDSAISRLTALEKSYPEMEAREEVLYMLGESYFQEENFAKASHYYSALLSSFPKSRYIITARKRLQAISSSISPRS</sequence>
<keyword evidence="4" id="KW-0802">TPR repeat</keyword>
<dbReference type="InterPro" id="IPR019734">
    <property type="entry name" value="TPR_rpt"/>
</dbReference>
<evidence type="ECO:0000256" key="5">
    <source>
        <dbReference type="SAM" id="Phobius"/>
    </source>
</evidence>
<dbReference type="PANTHER" id="PTHR37423">
    <property type="entry name" value="SOLUBLE LYTIC MUREIN TRANSGLYCOSYLASE-RELATED"/>
    <property type="match status" value="1"/>
</dbReference>